<organism evidence="2 3">
    <name type="scientific">Paenibacillus albicereus</name>
    <dbReference type="NCBI Taxonomy" id="2726185"/>
    <lineage>
        <taxon>Bacteria</taxon>
        <taxon>Bacillati</taxon>
        <taxon>Bacillota</taxon>
        <taxon>Bacilli</taxon>
        <taxon>Bacillales</taxon>
        <taxon>Paenibacillaceae</taxon>
        <taxon>Paenibacillus</taxon>
    </lineage>
</organism>
<dbReference type="Proteomes" id="UP000502136">
    <property type="component" value="Chromosome"/>
</dbReference>
<protein>
    <submittedName>
        <fullName evidence="2">Uncharacterized protein</fullName>
    </submittedName>
</protein>
<proteinExistence type="predicted"/>
<gene>
    <name evidence="2" type="ORF">HGI30_15870</name>
</gene>
<feature type="compositionally biased region" description="Pro residues" evidence="1">
    <location>
        <begin position="70"/>
        <end position="96"/>
    </location>
</feature>
<sequence length="124" mass="13338">MATIYPFMTGSYAREVYLYGNRSFPSIKPEYVQPVKQYAAATYSYDQVDNALGRSWITAAEHGDTTALMPPRPAPLEPEPTPQPPAPTEPEPPVVIPPAETVPSADPAPPSNSEQPVDGGEEAV</sequence>
<dbReference type="AlphaFoldDB" id="A0A6H2GZS3"/>
<keyword evidence="3" id="KW-1185">Reference proteome</keyword>
<name>A0A6H2GZS3_9BACL</name>
<dbReference type="EMBL" id="CP051428">
    <property type="protein sequence ID" value="QJC52897.1"/>
    <property type="molecule type" value="Genomic_DNA"/>
</dbReference>
<dbReference type="RefSeq" id="WP_168908446.1">
    <property type="nucleotide sequence ID" value="NZ_CP051428.1"/>
</dbReference>
<evidence type="ECO:0000256" key="1">
    <source>
        <dbReference type="SAM" id="MobiDB-lite"/>
    </source>
</evidence>
<reference evidence="2 3" key="1">
    <citation type="submission" date="2020-04" db="EMBL/GenBank/DDBJ databases">
        <title>Novel Paenibacillus strain UniB2 isolated from commercial digestive syrup.</title>
        <authorList>
            <person name="Thorat V."/>
            <person name="Kirdat K."/>
            <person name="Tiwarekar B."/>
            <person name="Yadav A."/>
        </authorList>
    </citation>
    <scope>NUCLEOTIDE SEQUENCE [LARGE SCALE GENOMIC DNA]</scope>
    <source>
        <strain evidence="2 3">UniB2</strain>
    </source>
</reference>
<evidence type="ECO:0000313" key="3">
    <source>
        <dbReference type="Proteomes" id="UP000502136"/>
    </source>
</evidence>
<dbReference type="KEGG" id="palr:HGI30_15870"/>
<feature type="region of interest" description="Disordered" evidence="1">
    <location>
        <begin position="62"/>
        <end position="124"/>
    </location>
</feature>
<evidence type="ECO:0000313" key="2">
    <source>
        <dbReference type="EMBL" id="QJC52897.1"/>
    </source>
</evidence>
<accession>A0A6H2GZS3</accession>